<accession>A0A915BSC3</accession>
<dbReference type="AlphaFoldDB" id="A0A915BSC3"/>
<proteinExistence type="predicted"/>
<reference evidence="2" key="1">
    <citation type="submission" date="2022-11" db="UniProtKB">
        <authorList>
            <consortium name="WormBaseParasite"/>
        </authorList>
    </citation>
    <scope>IDENTIFICATION</scope>
</reference>
<evidence type="ECO:0000313" key="2">
    <source>
        <dbReference type="WBParaSite" id="PgR056X_g050_t01"/>
    </source>
</evidence>
<protein>
    <submittedName>
        <fullName evidence="2">Uncharacterized protein</fullName>
    </submittedName>
</protein>
<name>A0A915BSC3_PARUN</name>
<organism evidence="1 2">
    <name type="scientific">Parascaris univalens</name>
    <name type="common">Nematode worm</name>
    <dbReference type="NCBI Taxonomy" id="6257"/>
    <lineage>
        <taxon>Eukaryota</taxon>
        <taxon>Metazoa</taxon>
        <taxon>Ecdysozoa</taxon>
        <taxon>Nematoda</taxon>
        <taxon>Chromadorea</taxon>
        <taxon>Rhabditida</taxon>
        <taxon>Spirurina</taxon>
        <taxon>Ascaridomorpha</taxon>
        <taxon>Ascaridoidea</taxon>
        <taxon>Ascarididae</taxon>
        <taxon>Parascaris</taxon>
    </lineage>
</organism>
<dbReference type="Proteomes" id="UP000887569">
    <property type="component" value="Unplaced"/>
</dbReference>
<keyword evidence="1" id="KW-1185">Reference proteome</keyword>
<sequence>MRRLRKNAAFRAERYFDEKGFVIVGCSNEGGYAFEYALSDVCSMFDKAVRVVSELIRSDNAEIGTRLLLSYTHLSLRLLTLSSENVIATSANIPQSIIYQFELIARNMGCEYELPSCEIDVAISCEGTVLRVKLRKSGDELKVKLRVKSTSSILECTVESDVMNAPKKKLWEKTGESDEEHEQWRPVVSADESVVCLIVKWTAVRSSECVTQR</sequence>
<dbReference type="WBParaSite" id="PgR056X_g050_t01">
    <property type="protein sequence ID" value="PgR056X_g050_t01"/>
    <property type="gene ID" value="PgR056X_g050"/>
</dbReference>
<evidence type="ECO:0000313" key="1">
    <source>
        <dbReference type="Proteomes" id="UP000887569"/>
    </source>
</evidence>